<gene>
    <name evidence="2" type="ORF">M9Y10_038449</name>
</gene>
<name>A0ABR2K8M4_9EUKA</name>
<proteinExistence type="predicted"/>
<comment type="caution">
    <text evidence="2">The sequence shown here is derived from an EMBL/GenBank/DDBJ whole genome shotgun (WGS) entry which is preliminary data.</text>
</comment>
<protein>
    <submittedName>
        <fullName evidence="2">Uncharacterized protein</fullName>
    </submittedName>
</protein>
<organism evidence="2 3">
    <name type="scientific">Tritrichomonas musculus</name>
    <dbReference type="NCBI Taxonomy" id="1915356"/>
    <lineage>
        <taxon>Eukaryota</taxon>
        <taxon>Metamonada</taxon>
        <taxon>Parabasalia</taxon>
        <taxon>Tritrichomonadida</taxon>
        <taxon>Tritrichomonadidae</taxon>
        <taxon>Tritrichomonas</taxon>
    </lineage>
</organism>
<feature type="transmembrane region" description="Helical" evidence="1">
    <location>
        <begin position="221"/>
        <end position="239"/>
    </location>
</feature>
<feature type="transmembrane region" description="Helical" evidence="1">
    <location>
        <begin position="245"/>
        <end position="270"/>
    </location>
</feature>
<reference evidence="2 3" key="1">
    <citation type="submission" date="2024-04" db="EMBL/GenBank/DDBJ databases">
        <title>Tritrichomonas musculus Genome.</title>
        <authorList>
            <person name="Alves-Ferreira E."/>
            <person name="Grigg M."/>
            <person name="Lorenzi H."/>
            <person name="Galac M."/>
        </authorList>
    </citation>
    <scope>NUCLEOTIDE SEQUENCE [LARGE SCALE GENOMIC DNA]</scope>
    <source>
        <strain evidence="2 3">EAF2021</strain>
    </source>
</reference>
<evidence type="ECO:0000313" key="3">
    <source>
        <dbReference type="Proteomes" id="UP001470230"/>
    </source>
</evidence>
<keyword evidence="3" id="KW-1185">Reference proteome</keyword>
<evidence type="ECO:0000256" key="1">
    <source>
        <dbReference type="SAM" id="Phobius"/>
    </source>
</evidence>
<keyword evidence="1" id="KW-0812">Transmembrane</keyword>
<evidence type="ECO:0000313" key="2">
    <source>
        <dbReference type="EMBL" id="KAK8887409.1"/>
    </source>
</evidence>
<keyword evidence="1" id="KW-0472">Membrane</keyword>
<dbReference type="EMBL" id="JAPFFF010000006">
    <property type="protein sequence ID" value="KAK8887409.1"/>
    <property type="molecule type" value="Genomic_DNA"/>
</dbReference>
<feature type="transmembrane region" description="Helical" evidence="1">
    <location>
        <begin position="282"/>
        <end position="299"/>
    </location>
</feature>
<keyword evidence="1" id="KW-1133">Transmembrane helix</keyword>
<feature type="transmembrane region" description="Helical" evidence="1">
    <location>
        <begin position="133"/>
        <end position="151"/>
    </location>
</feature>
<dbReference type="Proteomes" id="UP001470230">
    <property type="component" value="Unassembled WGS sequence"/>
</dbReference>
<accession>A0ABR2K8M4</accession>
<sequence>MSQWKLDSLIILCTSFLIFLLFFNVCSFFLGSMAESIPFAATSKGYELTISNLSLNNLPVSIESFPLSSFTPFLTIKCGDDEEITEKKFSLSTEYFLSVFTLCDTITIQVHPYVPSVGLWLRCHHPIKTHISVFIHFTFLSIIGLSLYFLFKNGKNNSVMRSTLITQTSILLILDPIKYLITFFPRSISFIHTIISSIGWWRCTTEIFAEYGPLIRHKSQFYRSFSAIPTAILLIATFSEKASRYYFPFLLTASGVIGGFILPIAATFFLIKARNINGRNALLVHVISGSITMTIAYFMKLLRAINEDFKDSFICDSIETSFVGCYALFQSIFQAGEGSAQEQPFFALKNYNFDNPRISTINQDELVSGIVTIDGMLDGIPDVGGAGGDALFDGTEMK</sequence>
<feature type="transmembrane region" description="Helical" evidence="1">
    <location>
        <begin position="9"/>
        <end position="30"/>
    </location>
</feature>